<proteinExistence type="predicted"/>
<gene>
    <name evidence="2" type="ORF">KDU71_03910</name>
</gene>
<comment type="caution">
    <text evidence="2">The sequence shown here is derived from an EMBL/GenBank/DDBJ whole genome shotgun (WGS) entry which is preliminary data.</text>
</comment>
<evidence type="ECO:0000256" key="1">
    <source>
        <dbReference type="SAM" id="SignalP"/>
    </source>
</evidence>
<keyword evidence="1" id="KW-0732">Signal</keyword>
<reference evidence="2" key="2">
    <citation type="submission" date="2021-04" db="EMBL/GenBank/DDBJ databases">
        <authorList>
            <person name="Zhang T."/>
            <person name="Zhang Y."/>
            <person name="Lu D."/>
            <person name="Zuo D."/>
            <person name="Du Z."/>
        </authorList>
    </citation>
    <scope>NUCLEOTIDE SEQUENCE</scope>
    <source>
        <strain evidence="2">JR1</strain>
    </source>
</reference>
<dbReference type="GO" id="GO:0005975">
    <property type="term" value="P:carbohydrate metabolic process"/>
    <property type="evidence" value="ECO:0007669"/>
    <property type="project" value="InterPro"/>
</dbReference>
<protein>
    <submittedName>
        <fullName evidence="2">Uncharacterized protein</fullName>
    </submittedName>
</protein>
<sequence length="672" mass="75853">MKNIFLIVLFLISLQINGQDNVNIWEINKDGSISWSVNGAVLPHLDDIEMSGKFISAVVKYGVNADNSFSIGREIVWPMLRIIPNQTRGGLLRTINDDVIKGLHIEGRRPTKELVHEVQHDGTLSVRRELQFSYFRTRPVLKLELESTHFTSYDQPVFCEKYVLRNPGDKAVFVEIPETNKQWLAHAERTVDGPHFVTYQTINGGSKKIAAGDSIVFYTTISAHRLNEKAADIDVEEELAKRASFVGQLWDNLILETPDKTLNTAFAFAKIRANESIYQTKGGPMHGPGGLNYYAAIWANDQAEYINPFFPFQGYDYGNESAINAFRHFARFMNDVYEPIPSSIIAEGISYWNGAGDRGDAAMIAYGAARFALTYGDKKIAQELWPLIEWCLEFSRRKINEHGVVSSDSDELEGRFPAGDANLCTSSLYYDALQSASFLCNELGLGNELADNYAIQASTLRKNIEQYFGANVMGFDTYRYYEGNDILRAWICIPLTVGIYERKAATIDALFSPDLWTADGLATEAGDTTFWDRSTLYGLRGVFAAGETKRGLEFLKYYSNRRLLGDRVPYPVEAYPENNQRHLSAESALYCRVYIEGLFGIRPTGFNAFTITPQLPAEWDYMNIRKMHGFGQQFDVEVIRKKGKVQVIIKDSQGKNLFRKTVTNGTTIQVKL</sequence>
<dbReference type="InterPro" id="IPR008928">
    <property type="entry name" value="6-hairpin_glycosidase_sf"/>
</dbReference>
<name>A0A941F0H7_9BACT</name>
<organism evidence="2 3">
    <name type="scientific">Carboxylicivirga sediminis</name>
    <dbReference type="NCBI Taxonomy" id="2006564"/>
    <lineage>
        <taxon>Bacteria</taxon>
        <taxon>Pseudomonadati</taxon>
        <taxon>Bacteroidota</taxon>
        <taxon>Bacteroidia</taxon>
        <taxon>Marinilabiliales</taxon>
        <taxon>Marinilabiliaceae</taxon>
        <taxon>Carboxylicivirga</taxon>
    </lineage>
</organism>
<accession>A0A941F0H7</accession>
<keyword evidence="3" id="KW-1185">Reference proteome</keyword>
<dbReference type="Gene3D" id="1.50.10.10">
    <property type="match status" value="1"/>
</dbReference>
<dbReference type="RefSeq" id="WP_212188600.1">
    <property type="nucleotide sequence ID" value="NZ_JAGTAR010000004.1"/>
</dbReference>
<dbReference type="AlphaFoldDB" id="A0A941F0H7"/>
<dbReference type="SUPFAM" id="SSF48208">
    <property type="entry name" value="Six-hairpin glycosidases"/>
    <property type="match status" value="1"/>
</dbReference>
<evidence type="ECO:0000313" key="3">
    <source>
        <dbReference type="Proteomes" id="UP000679220"/>
    </source>
</evidence>
<feature type="signal peptide" evidence="1">
    <location>
        <begin position="1"/>
        <end position="18"/>
    </location>
</feature>
<dbReference type="Proteomes" id="UP000679220">
    <property type="component" value="Unassembled WGS sequence"/>
</dbReference>
<evidence type="ECO:0000313" key="2">
    <source>
        <dbReference type="EMBL" id="MBR8534693.1"/>
    </source>
</evidence>
<reference evidence="2" key="1">
    <citation type="journal article" date="2018" name="Int. J. Syst. Evol. Microbiol.">
        <title>Carboxylicivirga sediminis sp. nov., isolated from coastal sediment.</title>
        <authorList>
            <person name="Wang F.Q."/>
            <person name="Ren L.H."/>
            <person name="Zou R.J."/>
            <person name="Sun Y.Z."/>
            <person name="Liu X.J."/>
            <person name="Jiang F."/>
            <person name="Liu L.J."/>
        </authorList>
    </citation>
    <scope>NUCLEOTIDE SEQUENCE</scope>
    <source>
        <strain evidence="2">JR1</strain>
    </source>
</reference>
<dbReference type="EMBL" id="JAGTAR010000004">
    <property type="protein sequence ID" value="MBR8534693.1"/>
    <property type="molecule type" value="Genomic_DNA"/>
</dbReference>
<feature type="chain" id="PRO_5036775514" evidence="1">
    <location>
        <begin position="19"/>
        <end position="672"/>
    </location>
</feature>
<dbReference type="InterPro" id="IPR012341">
    <property type="entry name" value="6hp_glycosidase-like_sf"/>
</dbReference>